<dbReference type="Pfam" id="PF12633">
    <property type="entry name" value="Adenyl_cycl_N"/>
    <property type="match status" value="1"/>
</dbReference>
<evidence type="ECO:0000313" key="3">
    <source>
        <dbReference type="Proteomes" id="UP001225378"/>
    </source>
</evidence>
<organism evidence="2 3">
    <name type="scientific">Methylomarinum roseum</name>
    <dbReference type="NCBI Taxonomy" id="3067653"/>
    <lineage>
        <taxon>Bacteria</taxon>
        <taxon>Pseudomonadati</taxon>
        <taxon>Pseudomonadota</taxon>
        <taxon>Gammaproteobacteria</taxon>
        <taxon>Methylococcales</taxon>
        <taxon>Methylococcaceae</taxon>
        <taxon>Methylomarinum</taxon>
    </lineage>
</organism>
<name>A0AAU7NXG7_9GAMM</name>
<evidence type="ECO:0000259" key="1">
    <source>
        <dbReference type="Pfam" id="PF12633"/>
    </source>
</evidence>
<dbReference type="PANTHER" id="PTHR38760">
    <property type="entry name" value="ADENYLATE CYCLASE"/>
    <property type="match status" value="1"/>
</dbReference>
<dbReference type="GO" id="GO:0006171">
    <property type="term" value="P:cAMP biosynthetic process"/>
    <property type="evidence" value="ECO:0007669"/>
    <property type="project" value="InterPro"/>
</dbReference>
<dbReference type="EMBL" id="CP157743">
    <property type="protein sequence ID" value="XBS21669.1"/>
    <property type="molecule type" value="Genomic_DNA"/>
</dbReference>
<evidence type="ECO:0000313" key="2">
    <source>
        <dbReference type="EMBL" id="XBS21669.1"/>
    </source>
</evidence>
<keyword evidence="3" id="KW-1185">Reference proteome</keyword>
<dbReference type="Pfam" id="PF01295">
    <property type="entry name" value="Adenylate_cycl"/>
    <property type="match status" value="1"/>
</dbReference>
<dbReference type="AlphaFoldDB" id="A0AAU7NXG7"/>
<reference evidence="2 3" key="1">
    <citation type="journal article" date="2024" name="Microbiology">
        <title>Methylomarinum rosea sp. nov., a novel halophilic methanotrophic bacterium from the hypersaline Lake Elton.</title>
        <authorList>
            <person name="Suleimanov R.Z."/>
            <person name="Oshkin I.Y."/>
            <person name="Danilova O.V."/>
            <person name="Suzina N.E."/>
            <person name="Dedysh S.N."/>
        </authorList>
    </citation>
    <scope>NUCLEOTIDE SEQUENCE [LARGE SCALE GENOMIC DNA]</scope>
    <source>
        <strain evidence="2 3">Ch1-1</strain>
    </source>
</reference>
<dbReference type="PANTHER" id="PTHR38760:SF1">
    <property type="entry name" value="ADENYLATE CYCLASE"/>
    <property type="match status" value="1"/>
</dbReference>
<gene>
    <name evidence="2" type="ORF">Q9L42_005970</name>
</gene>
<dbReference type="PIRSF" id="PIRSF001444">
    <property type="entry name" value="Adenylate_cycl"/>
    <property type="match status" value="1"/>
</dbReference>
<protein>
    <submittedName>
        <fullName evidence="2">Class I adenylate cyclase</fullName>
    </submittedName>
</protein>
<dbReference type="Proteomes" id="UP001225378">
    <property type="component" value="Chromosome"/>
</dbReference>
<dbReference type="KEGG" id="mech:Q9L42_005970"/>
<accession>A0AAU7NXG7</accession>
<dbReference type="InterPro" id="IPR000274">
    <property type="entry name" value="Adenylate_cyclase_1"/>
</dbReference>
<dbReference type="GO" id="GO:0004016">
    <property type="term" value="F:adenylate cyclase activity"/>
    <property type="evidence" value="ECO:0007669"/>
    <property type="project" value="InterPro"/>
</dbReference>
<feature type="domain" description="Adenylate cyclase class-I N-terminal" evidence="1">
    <location>
        <begin position="22"/>
        <end position="216"/>
    </location>
</feature>
<sequence length="936" mass="108293">MKKNYLPITLGSPGEDISTKDLHAIIQRFKNLNQYRLLNVQNFLQPRQRNFLHLLPLIFHQNLPLLPGFISTETPAGIPDYAPNKTSLQAAKQFSKSFRYTRKALRDYPIEGIFLMGSVGSIAFSKTSDMDIWLCHSSKLDSTAIEELQQKAIAVEKWAQSLNIEAHFFLINSEQFRRGENAPISTESSGKTQHYLLLEEFYRTAIYLAGKVPAWWAVPPHQEHNYTGYVNHLLENRFISAHEVIDFGSLQAVPAEEFISATLWHIYKSLASPYKSLLKLFLMECYASEYPHPQWISWSLKRAIYQGQFDIDKLDPYLLIYEKVEDYLHLVASRKRLALSRQCFYLKIIGSSPKSLDPRSRALREHYLQNIAEQWRWPGDMLEKFSKHRYWDINKAKHEHAIIRDQLKQCLRMILRFAGQHAQGNYHDNNDLKLIGRKLHAFLEYKPGKIEIITTCASIHKKEELLSVIEIDQEHAEPLWRLYCGYVERNKVAAASAVTEGESLLEILSWVVINGLYQTKLKIHLQSNNLNVNEAETLQILKRLQEFFSTIQHSSADSLAVYNHPNRLRASLLFINLGETLQERRDDDQVIMSHRSDPLSYGENRQCFVQRIDRVSLSTWGEVTTAKYQGIEGFFHCLSEIFNNTEAPLTADSLQLVCHTPLRAKSIVLRIQTIFNRLLKLFNHPQSNWRYILPAQNGYLVFTRRDQQLTLCRLESNDLLLQELSATQQHFAPVHFDDHVLSDTYIPYLYGQIKANTIQVFYHVGKKHVALYIIDEKAALFTRQHVNTKPEQILSNYAAFLHGLVDQAKVPNDIYIRFFEIHKNSAGVVSCQAIKVKPRLSLMALNIRITAKTTPNRRNPIVIFCNDHKFSSSSNDKLFTDVRKHILAFRSGHDDYPFHINEIDVPPHILGVASLSQAHTVHFLQYKQKIESRLLN</sequence>
<proteinExistence type="predicted"/>
<dbReference type="RefSeq" id="WP_349432281.1">
    <property type="nucleotide sequence ID" value="NZ_CP157743.1"/>
</dbReference>
<dbReference type="InterPro" id="IPR024685">
    <property type="entry name" value="Adenylate_cyclase_1_N"/>
</dbReference>